<protein>
    <submittedName>
        <fullName evidence="1">Uncharacterized protein</fullName>
    </submittedName>
</protein>
<accession>A0A1F5JEI6</accession>
<evidence type="ECO:0000313" key="1">
    <source>
        <dbReference type="EMBL" id="OGE26900.1"/>
    </source>
</evidence>
<sequence>MTVDYEQIIRRQHPDQQKETIDGAELWESKIPDVTGKLIPGARIVVATSPDLQPDVFDIIVVEDGIVFLEQQGNRFPVPVVSIELGEFRGLGDEMHNVLEIQPPFPNNDTGSCRWMLG</sequence>
<dbReference type="Proteomes" id="UP000177042">
    <property type="component" value="Unassembled WGS sequence"/>
</dbReference>
<organism evidence="1 2">
    <name type="scientific">Candidatus Daviesbacteria bacterium RIFCSPHIGHO2_02_FULL_39_12</name>
    <dbReference type="NCBI Taxonomy" id="1797770"/>
    <lineage>
        <taxon>Bacteria</taxon>
        <taxon>Candidatus Daviesiibacteriota</taxon>
    </lineage>
</organism>
<dbReference type="EMBL" id="MFCX01000001">
    <property type="protein sequence ID" value="OGE26900.1"/>
    <property type="molecule type" value="Genomic_DNA"/>
</dbReference>
<proteinExistence type="predicted"/>
<name>A0A1F5JEI6_9BACT</name>
<comment type="caution">
    <text evidence="1">The sequence shown here is derived from an EMBL/GenBank/DDBJ whole genome shotgun (WGS) entry which is preliminary data.</text>
</comment>
<gene>
    <name evidence="1" type="ORF">A3C26_03875</name>
</gene>
<reference evidence="1 2" key="1">
    <citation type="journal article" date="2016" name="Nat. Commun.">
        <title>Thousands of microbial genomes shed light on interconnected biogeochemical processes in an aquifer system.</title>
        <authorList>
            <person name="Anantharaman K."/>
            <person name="Brown C.T."/>
            <person name="Hug L.A."/>
            <person name="Sharon I."/>
            <person name="Castelle C.J."/>
            <person name="Probst A.J."/>
            <person name="Thomas B.C."/>
            <person name="Singh A."/>
            <person name="Wilkins M.J."/>
            <person name="Karaoz U."/>
            <person name="Brodie E.L."/>
            <person name="Williams K.H."/>
            <person name="Hubbard S.S."/>
            <person name="Banfield J.F."/>
        </authorList>
    </citation>
    <scope>NUCLEOTIDE SEQUENCE [LARGE SCALE GENOMIC DNA]</scope>
</reference>
<dbReference type="AlphaFoldDB" id="A0A1F5JEI6"/>
<evidence type="ECO:0000313" key="2">
    <source>
        <dbReference type="Proteomes" id="UP000177042"/>
    </source>
</evidence>